<feature type="transmembrane region" description="Helical" evidence="7">
    <location>
        <begin position="71"/>
        <end position="90"/>
    </location>
</feature>
<evidence type="ECO:0000256" key="6">
    <source>
        <dbReference type="ARBA" id="ARBA00023136"/>
    </source>
</evidence>
<keyword evidence="3" id="KW-1003">Cell membrane</keyword>
<accession>A0A6J6MI16</accession>
<evidence type="ECO:0000259" key="8">
    <source>
        <dbReference type="PROSITE" id="PS50928"/>
    </source>
</evidence>
<dbReference type="InterPro" id="IPR000515">
    <property type="entry name" value="MetI-like"/>
</dbReference>
<dbReference type="Gene3D" id="1.10.3720.10">
    <property type="entry name" value="MetI-like"/>
    <property type="match status" value="1"/>
</dbReference>
<dbReference type="PROSITE" id="PS50928">
    <property type="entry name" value="ABC_TM1"/>
    <property type="match status" value="1"/>
</dbReference>
<proteinExistence type="predicted"/>
<dbReference type="AlphaFoldDB" id="A0A6J6MI16"/>
<feature type="domain" description="ABC transmembrane type-1" evidence="8">
    <location>
        <begin position="1"/>
        <end position="90"/>
    </location>
</feature>
<reference evidence="9" key="1">
    <citation type="submission" date="2020-05" db="EMBL/GenBank/DDBJ databases">
        <authorList>
            <person name="Chiriac C."/>
            <person name="Salcher M."/>
            <person name="Ghai R."/>
            <person name="Kavagutti S V."/>
        </authorList>
    </citation>
    <scope>NUCLEOTIDE SEQUENCE</scope>
</reference>
<keyword evidence="4 7" id="KW-0812">Transmembrane</keyword>
<gene>
    <name evidence="9" type="ORF">UFOPK2328_00663</name>
</gene>
<dbReference type="GO" id="GO:0055085">
    <property type="term" value="P:transmembrane transport"/>
    <property type="evidence" value="ECO:0007669"/>
    <property type="project" value="InterPro"/>
</dbReference>
<evidence type="ECO:0000256" key="3">
    <source>
        <dbReference type="ARBA" id="ARBA00022475"/>
    </source>
</evidence>
<evidence type="ECO:0000256" key="2">
    <source>
        <dbReference type="ARBA" id="ARBA00022448"/>
    </source>
</evidence>
<evidence type="ECO:0000313" key="9">
    <source>
        <dbReference type="EMBL" id="CAB4673079.1"/>
    </source>
</evidence>
<dbReference type="Pfam" id="PF00528">
    <property type="entry name" value="BPD_transp_1"/>
    <property type="match status" value="1"/>
</dbReference>
<feature type="transmembrane region" description="Helical" evidence="7">
    <location>
        <begin position="28"/>
        <end position="51"/>
    </location>
</feature>
<protein>
    <submittedName>
        <fullName evidence="9">Unannotated protein</fullName>
    </submittedName>
</protein>
<dbReference type="SUPFAM" id="SSF161098">
    <property type="entry name" value="MetI-like"/>
    <property type="match status" value="1"/>
</dbReference>
<evidence type="ECO:0000256" key="4">
    <source>
        <dbReference type="ARBA" id="ARBA00022692"/>
    </source>
</evidence>
<evidence type="ECO:0000256" key="7">
    <source>
        <dbReference type="SAM" id="Phobius"/>
    </source>
</evidence>
<dbReference type="EMBL" id="CAEZWX010000094">
    <property type="protein sequence ID" value="CAB4673079.1"/>
    <property type="molecule type" value="Genomic_DNA"/>
</dbReference>
<dbReference type="GO" id="GO:0005886">
    <property type="term" value="C:plasma membrane"/>
    <property type="evidence" value="ECO:0007669"/>
    <property type="project" value="UniProtKB-SubCell"/>
</dbReference>
<organism evidence="9">
    <name type="scientific">freshwater metagenome</name>
    <dbReference type="NCBI Taxonomy" id="449393"/>
    <lineage>
        <taxon>unclassified sequences</taxon>
        <taxon>metagenomes</taxon>
        <taxon>ecological metagenomes</taxon>
    </lineage>
</organism>
<dbReference type="PANTHER" id="PTHR30151:SF0">
    <property type="entry name" value="ABC TRANSPORTER PERMEASE PROTEIN MJ0413-RELATED"/>
    <property type="match status" value="1"/>
</dbReference>
<evidence type="ECO:0000256" key="1">
    <source>
        <dbReference type="ARBA" id="ARBA00004651"/>
    </source>
</evidence>
<name>A0A6J6MI16_9ZZZZ</name>
<keyword evidence="5 7" id="KW-1133">Transmembrane helix</keyword>
<evidence type="ECO:0000256" key="5">
    <source>
        <dbReference type="ARBA" id="ARBA00022989"/>
    </source>
</evidence>
<sequence>MLLDTLRCYGMTKWDEIWHARIPGALPFIAVGVRIAVAASMIVAVVAGLIGGAPSLGQQMLLYQSSGQPNQTFAIVIIFGVLGLGLARLYSRLQRKIVFWTN</sequence>
<dbReference type="PANTHER" id="PTHR30151">
    <property type="entry name" value="ALKANE SULFONATE ABC TRANSPORTER-RELATED, MEMBRANE SUBUNIT"/>
    <property type="match status" value="1"/>
</dbReference>
<keyword evidence="6 7" id="KW-0472">Membrane</keyword>
<comment type="subcellular location">
    <subcellularLocation>
        <location evidence="1">Cell membrane</location>
        <topology evidence="1">Multi-pass membrane protein</topology>
    </subcellularLocation>
</comment>
<dbReference type="InterPro" id="IPR035906">
    <property type="entry name" value="MetI-like_sf"/>
</dbReference>
<keyword evidence="2" id="KW-0813">Transport</keyword>